<dbReference type="InterPro" id="IPR051792">
    <property type="entry name" value="GGT_bact"/>
</dbReference>
<reference evidence="1" key="1">
    <citation type="submission" date="2018-05" db="EMBL/GenBank/DDBJ databases">
        <authorList>
            <person name="Lanie J.A."/>
            <person name="Ng W.-L."/>
            <person name="Kazmierczak K.M."/>
            <person name="Andrzejewski T.M."/>
            <person name="Davidsen T.M."/>
            <person name="Wayne K.J."/>
            <person name="Tettelin H."/>
            <person name="Glass J.I."/>
            <person name="Rusch D."/>
            <person name="Podicherti R."/>
            <person name="Tsui H.-C.T."/>
            <person name="Winkler M.E."/>
        </authorList>
    </citation>
    <scope>NUCLEOTIDE SEQUENCE</scope>
</reference>
<dbReference type="SUPFAM" id="SSF56235">
    <property type="entry name" value="N-terminal nucleophile aminohydrolases (Ntn hydrolases)"/>
    <property type="match status" value="1"/>
</dbReference>
<dbReference type="PROSITE" id="PS51257">
    <property type="entry name" value="PROKAR_LIPOPROTEIN"/>
    <property type="match status" value="1"/>
</dbReference>
<sequence>MGKVFLIKSLLFIISTCLFSACYLLPVLVKDEPKILDSWNHGAMVSAANPHAVDAAIKILQKGGSAVDATIAAHAVLGLVEPQSSGLGGGGFLLHYNYENDSLTFIDGRETAPGSATFDMFMKDDGSVMDFLEAWPSGKAVGTPGIVALYSTAHAAHGVLPWSELFNHAITLAENGFIVSQRLADFLVVAKQRGRLAINPRTKKYFYPDGDPLQIGDLLKNPEYANTLIRIAKEGVSGFYSGTIAETIVAAAQEDPYPGGLTLTDLKNYKTIIRPVICGPFRDMSICTTSPPSSGGAQIMIAGLYDNLVKNKSSQADKVLAFVDAQRLAYADRD</sequence>
<feature type="non-terminal residue" evidence="1">
    <location>
        <position position="334"/>
    </location>
</feature>
<dbReference type="PANTHER" id="PTHR43199">
    <property type="entry name" value="GLUTATHIONE HYDROLASE"/>
    <property type="match status" value="1"/>
</dbReference>
<dbReference type="PRINTS" id="PR01210">
    <property type="entry name" value="GGTRANSPTASE"/>
</dbReference>
<gene>
    <name evidence="1" type="ORF">METZ01_LOCUS155416</name>
</gene>
<protein>
    <recommendedName>
        <fullName evidence="2">Gamma-glutamyltransferase</fullName>
    </recommendedName>
</protein>
<evidence type="ECO:0000313" key="1">
    <source>
        <dbReference type="EMBL" id="SVB02562.1"/>
    </source>
</evidence>
<dbReference type="InterPro" id="IPR043138">
    <property type="entry name" value="GGT_lsub"/>
</dbReference>
<accession>A0A382AN54</accession>
<proteinExistence type="predicted"/>
<dbReference type="PANTHER" id="PTHR43199:SF1">
    <property type="entry name" value="GLUTATHIONE HYDROLASE PROENZYME"/>
    <property type="match status" value="1"/>
</dbReference>
<dbReference type="EMBL" id="UINC01025968">
    <property type="protein sequence ID" value="SVB02562.1"/>
    <property type="molecule type" value="Genomic_DNA"/>
</dbReference>
<dbReference type="Gene3D" id="1.10.246.130">
    <property type="match status" value="1"/>
</dbReference>
<evidence type="ECO:0008006" key="2">
    <source>
        <dbReference type="Google" id="ProtNLM"/>
    </source>
</evidence>
<dbReference type="Pfam" id="PF01019">
    <property type="entry name" value="G_glu_transpept"/>
    <property type="match status" value="1"/>
</dbReference>
<dbReference type="InterPro" id="IPR029055">
    <property type="entry name" value="Ntn_hydrolases_N"/>
</dbReference>
<name>A0A382AN54_9ZZZZ</name>
<dbReference type="AlphaFoldDB" id="A0A382AN54"/>
<organism evidence="1">
    <name type="scientific">marine metagenome</name>
    <dbReference type="NCBI Taxonomy" id="408172"/>
    <lineage>
        <taxon>unclassified sequences</taxon>
        <taxon>metagenomes</taxon>
        <taxon>ecological metagenomes</taxon>
    </lineage>
</organism>